<dbReference type="EMBL" id="NTJZ01000006">
    <property type="protein sequence ID" value="PDH33797.1"/>
    <property type="molecule type" value="Genomic_DNA"/>
</dbReference>
<evidence type="ECO:0000313" key="3">
    <source>
        <dbReference type="Proteomes" id="UP000219329"/>
    </source>
</evidence>
<dbReference type="AlphaFoldDB" id="A0A2A5WC10"/>
<accession>A0A2A5WC10</accession>
<dbReference type="Pfam" id="PF00155">
    <property type="entry name" value="Aminotran_1_2"/>
    <property type="match status" value="1"/>
</dbReference>
<dbReference type="InterPro" id="IPR015421">
    <property type="entry name" value="PyrdxlP-dep_Trfase_major"/>
</dbReference>
<dbReference type="Gene3D" id="3.40.640.10">
    <property type="entry name" value="Type I PLP-dependent aspartate aminotransferase-like (Major domain)"/>
    <property type="match status" value="1"/>
</dbReference>
<dbReference type="InterPro" id="IPR015424">
    <property type="entry name" value="PyrdxlP-dep_Trfase"/>
</dbReference>
<dbReference type="CDD" id="cd00609">
    <property type="entry name" value="AAT_like"/>
    <property type="match status" value="1"/>
</dbReference>
<name>A0A2A5WC10_9GAMM</name>
<sequence length="361" mass="40360">MKFREMKHHEFYERLPRRARYNLSDACGATATLNDILTEDEIAKVASVPLVYGSVEGRADLRAGIYELYRSLYPDLSADNITVLSGTEEGLFSIMASIVKPSDEVIGVLPCYPSLSDLPACFGGSFKPVTLRAENQWLPCIDDFATQISEHTKAIVINSPHNPTGMVLGEDFIDSLIALCERHGLYLISDDVFSFSEFSGVSCQFNVLKYEKAILTNVLSKTFGLPGIRIGWVMSSNRELTESIRRLKTYNSICQSQLDEQVACFVMQKADEIIKHNNKVVFENIELFDDFVATHDLLSWHKPKAGILGLVHTTVPVIPLLDSWFEKDVLVLPGELFGIEGDYFRVGFGKKDFPEALACII</sequence>
<dbReference type="Gene3D" id="3.90.1150.10">
    <property type="entry name" value="Aspartate Aminotransferase, domain 1"/>
    <property type="match status" value="1"/>
</dbReference>
<dbReference type="Proteomes" id="UP000219329">
    <property type="component" value="Unassembled WGS sequence"/>
</dbReference>
<gene>
    <name evidence="2" type="ORF">CNF02_07150</name>
</gene>
<dbReference type="InterPro" id="IPR015422">
    <property type="entry name" value="PyrdxlP-dep_Trfase_small"/>
</dbReference>
<dbReference type="PANTHER" id="PTHR43510">
    <property type="entry name" value="AMINOTRANSFERASE FUNCTION, HYPOTHETICAL (EUROFUNG)"/>
    <property type="match status" value="1"/>
</dbReference>
<evidence type="ECO:0000313" key="2">
    <source>
        <dbReference type="EMBL" id="PDH33797.1"/>
    </source>
</evidence>
<feature type="domain" description="Aminotransferase class I/classII large" evidence="1">
    <location>
        <begin position="51"/>
        <end position="348"/>
    </location>
</feature>
<dbReference type="GO" id="GO:0030170">
    <property type="term" value="F:pyridoxal phosphate binding"/>
    <property type="evidence" value="ECO:0007669"/>
    <property type="project" value="InterPro"/>
</dbReference>
<proteinExistence type="predicted"/>
<protein>
    <recommendedName>
        <fullName evidence="1">Aminotransferase class I/classII large domain-containing protein</fullName>
    </recommendedName>
</protein>
<evidence type="ECO:0000259" key="1">
    <source>
        <dbReference type="Pfam" id="PF00155"/>
    </source>
</evidence>
<reference evidence="2 3" key="1">
    <citation type="submission" date="2017-08" db="EMBL/GenBank/DDBJ databases">
        <title>Fine stratification of microbial communities through a metagenomic profile of the photic zone.</title>
        <authorList>
            <person name="Haro-Moreno J.M."/>
            <person name="Lopez-Perez M."/>
            <person name="De La Torre J."/>
            <person name="Picazo A."/>
            <person name="Camacho A."/>
            <person name="Rodriguez-Valera F."/>
        </authorList>
    </citation>
    <scope>NUCLEOTIDE SEQUENCE [LARGE SCALE GENOMIC DNA]</scope>
    <source>
        <strain evidence="2">MED-G28</strain>
    </source>
</reference>
<dbReference type="SUPFAM" id="SSF53383">
    <property type="entry name" value="PLP-dependent transferases"/>
    <property type="match status" value="1"/>
</dbReference>
<organism evidence="2 3">
    <name type="scientific">OM182 bacterium MED-G28</name>
    <dbReference type="NCBI Taxonomy" id="1986256"/>
    <lineage>
        <taxon>Bacteria</taxon>
        <taxon>Pseudomonadati</taxon>
        <taxon>Pseudomonadota</taxon>
        <taxon>Gammaproteobacteria</taxon>
        <taxon>OMG group</taxon>
        <taxon>OM182 clade</taxon>
    </lineage>
</organism>
<comment type="caution">
    <text evidence="2">The sequence shown here is derived from an EMBL/GenBank/DDBJ whole genome shotgun (WGS) entry which is preliminary data.</text>
</comment>
<dbReference type="PANTHER" id="PTHR43510:SF1">
    <property type="entry name" value="AMINOTRANSFERASE FUNCTION, HYPOTHETICAL (EUROFUNG)"/>
    <property type="match status" value="1"/>
</dbReference>
<dbReference type="InterPro" id="IPR004839">
    <property type="entry name" value="Aminotransferase_I/II_large"/>
</dbReference>